<dbReference type="PANTHER" id="PTHR33651:SF3">
    <property type="entry name" value="PHAGE PROTEIN"/>
    <property type="match status" value="1"/>
</dbReference>
<proteinExistence type="predicted"/>
<dbReference type="AlphaFoldDB" id="A0A1I7WBG1"/>
<organism evidence="1 2">
    <name type="scientific">Heterorhabditis bacteriophora</name>
    <name type="common">Entomopathogenic nematode worm</name>
    <dbReference type="NCBI Taxonomy" id="37862"/>
    <lineage>
        <taxon>Eukaryota</taxon>
        <taxon>Metazoa</taxon>
        <taxon>Ecdysozoa</taxon>
        <taxon>Nematoda</taxon>
        <taxon>Chromadorea</taxon>
        <taxon>Rhabditida</taxon>
        <taxon>Rhabditina</taxon>
        <taxon>Rhabditomorpha</taxon>
        <taxon>Strongyloidea</taxon>
        <taxon>Heterorhabditidae</taxon>
        <taxon>Heterorhabditis</taxon>
    </lineage>
</organism>
<sequence length="280" mass="32865">MERDIRQRSLLRHYAELMHCLNYDQSVIMDSVKLYLGARNVKYVPEKKPGGSNAGLIFDYSHDGTKETFYLKANEVNWSVNPDARELIVYLLLKHIGVGPSKCYFIPIICFVIIVFENNLKMNYDLDLITPMDETIAVELHLLAILLNLTDLNTENFGLNSNGSLSIVDFSLTKAYKVKKNYLLVYLFIHLLIQQNQFYFYFRILHVRVASKSIYVGSRFSKIWIIWFLDRATGAIKEYLESVKWNIQKLTNEWDEESLHFSLFFSKLQFYFHNIQKAVQ</sequence>
<evidence type="ECO:0000313" key="2">
    <source>
        <dbReference type="WBParaSite" id="Hba_02042"/>
    </source>
</evidence>
<dbReference type="Proteomes" id="UP000095283">
    <property type="component" value="Unplaced"/>
</dbReference>
<dbReference type="WBParaSite" id="Hba_02042">
    <property type="protein sequence ID" value="Hba_02042"/>
    <property type="gene ID" value="Hba_02042"/>
</dbReference>
<evidence type="ECO:0000313" key="1">
    <source>
        <dbReference type="Proteomes" id="UP000095283"/>
    </source>
</evidence>
<protein>
    <submittedName>
        <fullName evidence="2">PI3K/PI4K domain-containing protein</fullName>
    </submittedName>
</protein>
<keyword evidence="1" id="KW-1185">Reference proteome</keyword>
<accession>A0A1I7WBG1</accession>
<name>A0A1I7WBG1_HETBA</name>
<reference evidence="2" key="1">
    <citation type="submission" date="2016-11" db="UniProtKB">
        <authorList>
            <consortium name="WormBaseParasite"/>
        </authorList>
    </citation>
    <scope>IDENTIFICATION</scope>
</reference>
<dbReference type="PANTHER" id="PTHR33651">
    <property type="entry name" value="PROTEIN CBG06246"/>
    <property type="match status" value="1"/>
</dbReference>